<dbReference type="Proteomes" id="UP001321749">
    <property type="component" value="Unassembled WGS sequence"/>
</dbReference>
<proteinExistence type="predicted"/>
<feature type="compositionally biased region" description="Low complexity" evidence="1">
    <location>
        <begin position="98"/>
        <end position="111"/>
    </location>
</feature>
<feature type="region of interest" description="Disordered" evidence="1">
    <location>
        <begin position="91"/>
        <end position="112"/>
    </location>
</feature>
<dbReference type="PANTHER" id="PTHR36978:SF8">
    <property type="entry name" value="NAD DEPENDENT EPIMERASE_DEHYDRATASE"/>
    <property type="match status" value="1"/>
</dbReference>
<keyword evidence="2" id="KW-1133">Transmembrane helix</keyword>
<dbReference type="Gene3D" id="3.40.50.300">
    <property type="entry name" value="P-loop containing nucleotide triphosphate hydrolases"/>
    <property type="match status" value="1"/>
</dbReference>
<keyword evidence="2" id="KW-0812">Transmembrane</keyword>
<evidence type="ECO:0000256" key="2">
    <source>
        <dbReference type="SAM" id="Phobius"/>
    </source>
</evidence>
<organism evidence="3 4">
    <name type="scientific">Cladorrhinum samala</name>
    <dbReference type="NCBI Taxonomy" id="585594"/>
    <lineage>
        <taxon>Eukaryota</taxon>
        <taxon>Fungi</taxon>
        <taxon>Dikarya</taxon>
        <taxon>Ascomycota</taxon>
        <taxon>Pezizomycotina</taxon>
        <taxon>Sordariomycetes</taxon>
        <taxon>Sordariomycetidae</taxon>
        <taxon>Sordariales</taxon>
        <taxon>Podosporaceae</taxon>
        <taxon>Cladorrhinum</taxon>
    </lineage>
</organism>
<feature type="transmembrane region" description="Helical" evidence="2">
    <location>
        <begin position="307"/>
        <end position="327"/>
    </location>
</feature>
<evidence type="ECO:0000313" key="3">
    <source>
        <dbReference type="EMBL" id="KAK4464686.1"/>
    </source>
</evidence>
<gene>
    <name evidence="3" type="ORF">QBC42DRAFT_220389</name>
</gene>
<evidence type="ECO:0008006" key="5">
    <source>
        <dbReference type="Google" id="ProtNLM"/>
    </source>
</evidence>
<protein>
    <recommendedName>
        <fullName evidence="5">NAD dependent epimerase/dehydratase</fullName>
    </recommendedName>
</protein>
<reference evidence="3" key="2">
    <citation type="submission" date="2023-06" db="EMBL/GenBank/DDBJ databases">
        <authorList>
            <consortium name="Lawrence Berkeley National Laboratory"/>
            <person name="Mondo S.J."/>
            <person name="Hensen N."/>
            <person name="Bonometti L."/>
            <person name="Westerberg I."/>
            <person name="Brannstrom I.O."/>
            <person name="Guillou S."/>
            <person name="Cros-Aarteil S."/>
            <person name="Calhoun S."/>
            <person name="Haridas S."/>
            <person name="Kuo A."/>
            <person name="Pangilinan J."/>
            <person name="Riley R."/>
            <person name="Labutti K."/>
            <person name="Andreopoulos B."/>
            <person name="Lipzen A."/>
            <person name="Chen C."/>
            <person name="Yanf M."/>
            <person name="Daum C."/>
            <person name="Ng V."/>
            <person name="Clum A."/>
            <person name="Steindorff A."/>
            <person name="Ohm R."/>
            <person name="Martin F."/>
            <person name="Silar P."/>
            <person name="Natvig D."/>
            <person name="Lalanne C."/>
            <person name="Gautier V."/>
            <person name="Ament-Velasquez S.L."/>
            <person name="Kruys A."/>
            <person name="Hutchinson M.I."/>
            <person name="Powell A.J."/>
            <person name="Barry K."/>
            <person name="Miller A.N."/>
            <person name="Grigoriev I.V."/>
            <person name="Debuchy R."/>
            <person name="Gladieux P."/>
            <person name="Thoren M.H."/>
            <person name="Johannesson H."/>
        </authorList>
    </citation>
    <scope>NUCLEOTIDE SEQUENCE</scope>
    <source>
        <strain evidence="3">PSN324</strain>
    </source>
</reference>
<sequence length="329" mass="37015">MDASQSPSASKPHHPISSFFPSLTLPLSSPLWNLIEKFYSLPPPPPASKRTKPMQVLCVGLPRSGTESLQQALITLGYDYTYHGWDIVYPPNPPNHPSPSSSTSSPSTPHPDAQLWSKLCRLKLSSPSPIPAAEFDEIIPHAMAVTDAPCSVFASDLILAYPQAKVILNKRRDSAAWERSLLKTLVKAYESWAFWLAGWLDRECFWAWHVYERLLWPQLFRLGDGETLRTAIEGGRAARVAREHEAMIKGLVPKDRLLEWYIEDGWEPLCKFLGKPVPDVPFPHANAANSGWKAREEQCNKRWVERAFLRLIGMGTMLALVVTIAVVKW</sequence>
<dbReference type="Pfam" id="PF17784">
    <property type="entry name" value="Sulfotransfer_4"/>
    <property type="match status" value="1"/>
</dbReference>
<reference evidence="3" key="1">
    <citation type="journal article" date="2023" name="Mol. Phylogenet. Evol.">
        <title>Genome-scale phylogeny and comparative genomics of the fungal order Sordariales.</title>
        <authorList>
            <person name="Hensen N."/>
            <person name="Bonometti L."/>
            <person name="Westerberg I."/>
            <person name="Brannstrom I.O."/>
            <person name="Guillou S."/>
            <person name="Cros-Aarteil S."/>
            <person name="Calhoun S."/>
            <person name="Haridas S."/>
            <person name="Kuo A."/>
            <person name="Mondo S."/>
            <person name="Pangilinan J."/>
            <person name="Riley R."/>
            <person name="LaButti K."/>
            <person name="Andreopoulos B."/>
            <person name="Lipzen A."/>
            <person name="Chen C."/>
            <person name="Yan M."/>
            <person name="Daum C."/>
            <person name="Ng V."/>
            <person name="Clum A."/>
            <person name="Steindorff A."/>
            <person name="Ohm R.A."/>
            <person name="Martin F."/>
            <person name="Silar P."/>
            <person name="Natvig D.O."/>
            <person name="Lalanne C."/>
            <person name="Gautier V."/>
            <person name="Ament-Velasquez S.L."/>
            <person name="Kruys A."/>
            <person name="Hutchinson M.I."/>
            <person name="Powell A.J."/>
            <person name="Barry K."/>
            <person name="Miller A.N."/>
            <person name="Grigoriev I.V."/>
            <person name="Debuchy R."/>
            <person name="Gladieux P."/>
            <person name="Hiltunen Thoren M."/>
            <person name="Johannesson H."/>
        </authorList>
    </citation>
    <scope>NUCLEOTIDE SEQUENCE</scope>
    <source>
        <strain evidence="3">PSN324</strain>
    </source>
</reference>
<dbReference type="InterPro" id="IPR040632">
    <property type="entry name" value="Sulfotransfer_4"/>
</dbReference>
<accession>A0AAV9HY77</accession>
<dbReference type="EMBL" id="MU864946">
    <property type="protein sequence ID" value="KAK4464686.1"/>
    <property type="molecule type" value="Genomic_DNA"/>
</dbReference>
<keyword evidence="4" id="KW-1185">Reference proteome</keyword>
<keyword evidence="2" id="KW-0472">Membrane</keyword>
<evidence type="ECO:0000256" key="1">
    <source>
        <dbReference type="SAM" id="MobiDB-lite"/>
    </source>
</evidence>
<dbReference type="AlphaFoldDB" id="A0AAV9HY77"/>
<dbReference type="InterPro" id="IPR027417">
    <property type="entry name" value="P-loop_NTPase"/>
</dbReference>
<comment type="caution">
    <text evidence="3">The sequence shown here is derived from an EMBL/GenBank/DDBJ whole genome shotgun (WGS) entry which is preliminary data.</text>
</comment>
<dbReference type="PANTHER" id="PTHR36978">
    <property type="entry name" value="P-LOOP CONTAINING NUCLEOTIDE TRIPHOSPHATE HYDROLASE"/>
    <property type="match status" value="1"/>
</dbReference>
<evidence type="ECO:0000313" key="4">
    <source>
        <dbReference type="Proteomes" id="UP001321749"/>
    </source>
</evidence>
<name>A0AAV9HY77_9PEZI</name>
<dbReference type="SUPFAM" id="SSF52540">
    <property type="entry name" value="P-loop containing nucleoside triphosphate hydrolases"/>
    <property type="match status" value="1"/>
</dbReference>